<keyword evidence="1" id="KW-0863">Zinc-finger</keyword>
<dbReference type="PROSITE" id="PS50157">
    <property type="entry name" value="ZINC_FINGER_C2H2_2"/>
    <property type="match status" value="1"/>
</dbReference>
<dbReference type="eggNOG" id="KOG1721">
    <property type="taxonomic scope" value="Eukaryota"/>
</dbReference>
<sequence length="437" mass="48785">MHSEEVIDMCLYQPGTDYYGRHYGGLAYQEHDVYDPFFDESYDILASNGPGPYPSHAYVNAEESHELLADYSAFVSDPNYLAHFTSDELRSDSSNPDEYPSPILEHPQFDPSCEPVDSSYFSALPYTYGQCDQQNLASAIDLIPEPLSDVSETSDLESASSSLPTPPKSTQSDSSPPPLQDLQDFLPKDVCLAQNPNAKPLLPSDPASVVAQLYASPEMWRKACHTKKGVFICTNCHHNGKPLSFRTMIELAMHFDSHGLMRKSKCDKSSCPWSVVGFSTRSEKNRHHKSQHSDLNFPCQTCGRRFGRCDSLKRHMKLVHDIVPAKKSFRKNSRKTSITPESEAEVASVAAPSSPVLESDPADSKPKLTSEADFRNWPPKLASETGLRNWPPKLASETGLRNWPPKLASETGLRNWPPKLASETDLLFKLTIQLIYE</sequence>
<dbReference type="AlphaFoldDB" id="A0A1D8N4K5"/>
<feature type="domain" description="C2H2-type" evidence="3">
    <location>
        <begin position="297"/>
        <end position="320"/>
    </location>
</feature>
<dbReference type="SUPFAM" id="SSF57667">
    <property type="entry name" value="beta-beta-alpha zinc fingers"/>
    <property type="match status" value="1"/>
</dbReference>
<feature type="compositionally biased region" description="Low complexity" evidence="2">
    <location>
        <begin position="345"/>
        <end position="356"/>
    </location>
</feature>
<feature type="compositionally biased region" description="Low complexity" evidence="2">
    <location>
        <begin position="151"/>
        <end position="163"/>
    </location>
</feature>
<organism evidence="4 5">
    <name type="scientific">Yarrowia lipolytica</name>
    <name type="common">Candida lipolytica</name>
    <dbReference type="NCBI Taxonomy" id="4952"/>
    <lineage>
        <taxon>Eukaryota</taxon>
        <taxon>Fungi</taxon>
        <taxon>Dikarya</taxon>
        <taxon>Ascomycota</taxon>
        <taxon>Saccharomycotina</taxon>
        <taxon>Dipodascomycetes</taxon>
        <taxon>Dipodascales</taxon>
        <taxon>Dipodascales incertae sedis</taxon>
        <taxon>Yarrowia</taxon>
    </lineage>
</organism>
<dbReference type="InterPro" id="IPR036236">
    <property type="entry name" value="Znf_C2H2_sf"/>
</dbReference>
<dbReference type="Gene3D" id="3.30.160.60">
    <property type="entry name" value="Classic Zinc Finger"/>
    <property type="match status" value="1"/>
</dbReference>
<feature type="region of interest" description="Disordered" evidence="2">
    <location>
        <begin position="150"/>
        <end position="180"/>
    </location>
</feature>
<dbReference type="VEuPathDB" id="FungiDB:YALI1_A12929g"/>
<evidence type="ECO:0000313" key="4">
    <source>
        <dbReference type="EMBL" id="AOW00578.1"/>
    </source>
</evidence>
<evidence type="ECO:0000259" key="3">
    <source>
        <dbReference type="PROSITE" id="PS50157"/>
    </source>
</evidence>
<dbReference type="PROSITE" id="PS00028">
    <property type="entry name" value="ZINC_FINGER_C2H2_1"/>
    <property type="match status" value="1"/>
</dbReference>
<proteinExistence type="predicted"/>
<dbReference type="VEuPathDB" id="FungiDB:YALI0_A12925g"/>
<feature type="region of interest" description="Disordered" evidence="2">
    <location>
        <begin position="329"/>
        <end position="404"/>
    </location>
</feature>
<keyword evidence="1" id="KW-0862">Zinc</keyword>
<accession>A0A1D8N4K5</accession>
<dbReference type="GO" id="GO:0008270">
    <property type="term" value="F:zinc ion binding"/>
    <property type="evidence" value="ECO:0007669"/>
    <property type="project" value="UniProtKB-KW"/>
</dbReference>
<feature type="compositionally biased region" description="Basic and acidic residues" evidence="2">
    <location>
        <begin position="362"/>
        <end position="374"/>
    </location>
</feature>
<dbReference type="Proteomes" id="UP000182444">
    <property type="component" value="Chromosome 1A"/>
</dbReference>
<protein>
    <recommendedName>
        <fullName evidence="3">C2H2-type domain-containing protein</fullName>
    </recommendedName>
</protein>
<feature type="region of interest" description="Disordered" evidence="2">
    <location>
        <begin position="86"/>
        <end position="109"/>
    </location>
</feature>
<reference evidence="4 5" key="1">
    <citation type="journal article" date="2016" name="PLoS ONE">
        <title>Sequence Assembly of Yarrowia lipolytica Strain W29/CLIB89 Shows Transposable Element Diversity.</title>
        <authorList>
            <person name="Magnan C."/>
            <person name="Yu J."/>
            <person name="Chang I."/>
            <person name="Jahn E."/>
            <person name="Kanomata Y."/>
            <person name="Wu J."/>
            <person name="Zeller M."/>
            <person name="Oakes M."/>
            <person name="Baldi P."/>
            <person name="Sandmeyer S."/>
        </authorList>
    </citation>
    <scope>NUCLEOTIDE SEQUENCE [LARGE SCALE GENOMIC DNA]</scope>
    <source>
        <strain evidence="5">CLIB89(W29)</strain>
    </source>
</reference>
<gene>
    <name evidence="4" type="ORF">YALI1_A12929g</name>
</gene>
<evidence type="ECO:0000256" key="1">
    <source>
        <dbReference type="PROSITE-ProRule" id="PRU00042"/>
    </source>
</evidence>
<dbReference type="RefSeq" id="XP_068137856.1">
    <property type="nucleotide sequence ID" value="XM_068281755.1"/>
</dbReference>
<evidence type="ECO:0000313" key="5">
    <source>
        <dbReference type="Proteomes" id="UP000182444"/>
    </source>
</evidence>
<dbReference type="InterPro" id="IPR013087">
    <property type="entry name" value="Znf_C2H2_type"/>
</dbReference>
<dbReference type="SMART" id="SM00355">
    <property type="entry name" value="ZnF_C2H2"/>
    <property type="match status" value="3"/>
</dbReference>
<name>A0A1D8N4K5_YARLL</name>
<evidence type="ECO:0000256" key="2">
    <source>
        <dbReference type="SAM" id="MobiDB-lite"/>
    </source>
</evidence>
<dbReference type="EMBL" id="CP017553">
    <property type="protein sequence ID" value="AOW00578.1"/>
    <property type="molecule type" value="Genomic_DNA"/>
</dbReference>
<keyword evidence="1" id="KW-0479">Metal-binding</keyword>
<dbReference type="GeneID" id="2906374"/>